<sequence>MNSGKWNKSWKSNTSVKQLPPPSPRPSQRPRISTDLPNVSGYRTSQQSPGPAFGQCILGGGLPFNQVPPPISGSHGDIYSAVTETYGQVGQPGTLRKSSIPSSVYLTHDWLESVTGPSFMSGGDNMEMINKYPV</sequence>
<comment type="caution">
    <text evidence="2">The sequence shown here is derived from an EMBL/GenBank/DDBJ whole genome shotgun (WGS) entry which is preliminary data.</text>
</comment>
<dbReference type="AlphaFoldDB" id="A0AAD9JKZ3"/>
<reference evidence="2" key="1">
    <citation type="journal article" date="2023" name="Mol. Biol. Evol.">
        <title>Third-Generation Sequencing Reveals the Adaptive Role of the Epigenome in Three Deep-Sea Polychaetes.</title>
        <authorList>
            <person name="Perez M."/>
            <person name="Aroh O."/>
            <person name="Sun Y."/>
            <person name="Lan Y."/>
            <person name="Juniper S.K."/>
            <person name="Young C.R."/>
            <person name="Angers B."/>
            <person name="Qian P.Y."/>
        </authorList>
    </citation>
    <scope>NUCLEOTIDE SEQUENCE</scope>
    <source>
        <strain evidence="2">P08H-3</strain>
    </source>
</reference>
<accession>A0AAD9JKZ3</accession>
<feature type="compositionally biased region" description="Polar residues" evidence="1">
    <location>
        <begin position="1"/>
        <end position="17"/>
    </location>
</feature>
<name>A0AAD9JKZ3_9ANNE</name>
<feature type="region of interest" description="Disordered" evidence="1">
    <location>
        <begin position="1"/>
        <end position="53"/>
    </location>
</feature>
<dbReference type="EMBL" id="JAODUP010000264">
    <property type="protein sequence ID" value="KAK2154577.1"/>
    <property type="molecule type" value="Genomic_DNA"/>
</dbReference>
<evidence type="ECO:0000313" key="3">
    <source>
        <dbReference type="Proteomes" id="UP001208570"/>
    </source>
</evidence>
<protein>
    <submittedName>
        <fullName evidence="2">Uncharacterized protein</fullName>
    </submittedName>
</protein>
<keyword evidence="3" id="KW-1185">Reference proteome</keyword>
<dbReference type="Proteomes" id="UP001208570">
    <property type="component" value="Unassembled WGS sequence"/>
</dbReference>
<gene>
    <name evidence="2" type="ORF">LSH36_264g00038</name>
</gene>
<organism evidence="2 3">
    <name type="scientific">Paralvinella palmiformis</name>
    <dbReference type="NCBI Taxonomy" id="53620"/>
    <lineage>
        <taxon>Eukaryota</taxon>
        <taxon>Metazoa</taxon>
        <taxon>Spiralia</taxon>
        <taxon>Lophotrochozoa</taxon>
        <taxon>Annelida</taxon>
        <taxon>Polychaeta</taxon>
        <taxon>Sedentaria</taxon>
        <taxon>Canalipalpata</taxon>
        <taxon>Terebellida</taxon>
        <taxon>Terebelliformia</taxon>
        <taxon>Alvinellidae</taxon>
        <taxon>Paralvinella</taxon>
    </lineage>
</organism>
<evidence type="ECO:0000256" key="1">
    <source>
        <dbReference type="SAM" id="MobiDB-lite"/>
    </source>
</evidence>
<feature type="compositionally biased region" description="Polar residues" evidence="1">
    <location>
        <begin position="35"/>
        <end position="49"/>
    </location>
</feature>
<evidence type="ECO:0000313" key="2">
    <source>
        <dbReference type="EMBL" id="KAK2154577.1"/>
    </source>
</evidence>
<proteinExistence type="predicted"/>